<protein>
    <submittedName>
        <fullName evidence="1">Uncharacterized protein</fullName>
    </submittedName>
</protein>
<dbReference type="Pfam" id="PF12672">
    <property type="entry name" value="DUF3793"/>
    <property type="match status" value="1"/>
</dbReference>
<dbReference type="AlphaFoldDB" id="A0A1S8MG52"/>
<evidence type="ECO:0000313" key="2">
    <source>
        <dbReference type="Proteomes" id="UP000190951"/>
    </source>
</evidence>
<dbReference type="InterPro" id="IPR024523">
    <property type="entry name" value="DUF3793"/>
</dbReference>
<gene>
    <name evidence="1" type="ORF">CROST_010660</name>
</gene>
<proteinExistence type="predicted"/>
<sequence length="204" mass="24420">MVELSYSFIDFIKGVTGKKYMVNLITYSIAPVMFKQKPSSIITISNEYKGMYDLWKTYGEEYLKYIDLDTFEIKREKDSLILLFYDKELLNKTLYHKTNMKFLTRFGYNYKMNLDEILEFLKERYKQTLCPHELGIFLGIPVEDVEEFIKCNGENCLYCGYWKVYKNKERALDTFKKYDESRIKAIKLLSENIELSQVKNIFTQ</sequence>
<accession>A0A1S8MG52</accession>
<evidence type="ECO:0000313" key="1">
    <source>
        <dbReference type="EMBL" id="URZ10358.1"/>
    </source>
</evidence>
<organism evidence="1 2">
    <name type="scientific">Clostridium felsineum</name>
    <dbReference type="NCBI Taxonomy" id="36839"/>
    <lineage>
        <taxon>Bacteria</taxon>
        <taxon>Bacillati</taxon>
        <taxon>Bacillota</taxon>
        <taxon>Clostridia</taxon>
        <taxon>Eubacteriales</taxon>
        <taxon>Clostridiaceae</taxon>
        <taxon>Clostridium</taxon>
    </lineage>
</organism>
<dbReference type="Proteomes" id="UP000190951">
    <property type="component" value="Chromosome"/>
</dbReference>
<dbReference type="STRING" id="84029.CROST_30820"/>
<dbReference type="EMBL" id="CP096983">
    <property type="protein sequence ID" value="URZ10358.1"/>
    <property type="molecule type" value="Genomic_DNA"/>
</dbReference>
<reference evidence="1 2" key="1">
    <citation type="submission" date="2022-04" db="EMBL/GenBank/DDBJ databases">
        <title>Genome sequence of C. roseum typestrain.</title>
        <authorList>
            <person name="Poehlein A."/>
            <person name="Schoch T."/>
            <person name="Duerre P."/>
            <person name="Daniel R."/>
        </authorList>
    </citation>
    <scope>NUCLEOTIDE SEQUENCE [LARGE SCALE GENOMIC DNA]</scope>
    <source>
        <strain evidence="1 2">DSM 7320</strain>
    </source>
</reference>
<dbReference type="RefSeq" id="WP_077832380.1">
    <property type="nucleotide sequence ID" value="NZ_CP096983.1"/>
</dbReference>
<name>A0A1S8MG52_9CLOT</name>
<keyword evidence="2" id="KW-1185">Reference proteome</keyword>
<dbReference type="KEGG" id="crw:CROST_010660"/>